<dbReference type="SMART" id="SM00020">
    <property type="entry name" value="Tryp_SPc"/>
    <property type="match status" value="1"/>
</dbReference>
<dbReference type="OrthoDB" id="6127264at2759"/>
<comment type="cofactor">
    <cofactor evidence="1">
        <name>Mn(2+)</name>
        <dbReference type="ChEBI" id="CHEBI:29035"/>
    </cofactor>
</comment>
<dbReference type="PRINTS" id="PR00453">
    <property type="entry name" value="VWFADOMAIN"/>
</dbReference>
<comment type="subcellular location">
    <subcellularLocation>
        <location evidence="3">Cell surface</location>
    </subcellularLocation>
</comment>
<keyword evidence="11" id="KW-0325">Glycoprotein</keyword>
<dbReference type="InterPro" id="IPR002035">
    <property type="entry name" value="VWF_A"/>
</dbReference>
<keyword evidence="6 14" id="KW-0768">Sushi</keyword>
<dbReference type="InterPro" id="IPR001881">
    <property type="entry name" value="EGF-like_Ca-bd_dom"/>
</dbReference>
<evidence type="ECO:0000259" key="19">
    <source>
        <dbReference type="PROSITE" id="PS50923"/>
    </source>
</evidence>
<dbReference type="InterPro" id="IPR000436">
    <property type="entry name" value="Sushi_SCR_CCP_dom"/>
</dbReference>
<dbReference type="SMART" id="SM00032">
    <property type="entry name" value="CCP"/>
    <property type="match status" value="3"/>
</dbReference>
<dbReference type="GO" id="GO:0045087">
    <property type="term" value="P:innate immune response"/>
    <property type="evidence" value="ECO:0007669"/>
    <property type="project" value="UniProtKB-KW"/>
</dbReference>
<dbReference type="PANTHER" id="PTHR46393:SF7">
    <property type="entry name" value="COMPLEMENT C2"/>
    <property type="match status" value="1"/>
</dbReference>
<dbReference type="SUPFAM" id="SSF50494">
    <property type="entry name" value="Trypsin-like serine proteases"/>
    <property type="match status" value="1"/>
</dbReference>
<evidence type="ECO:0000256" key="3">
    <source>
        <dbReference type="ARBA" id="ARBA00004241"/>
    </source>
</evidence>
<evidence type="ECO:0000256" key="6">
    <source>
        <dbReference type="ARBA" id="ARBA00022659"/>
    </source>
</evidence>
<dbReference type="Pfam" id="PF00084">
    <property type="entry name" value="Sushi"/>
    <property type="match status" value="2"/>
</dbReference>
<dbReference type="PROSITE" id="PS50026">
    <property type="entry name" value="EGF_3"/>
    <property type="match status" value="1"/>
</dbReference>
<dbReference type="CDD" id="cd00054">
    <property type="entry name" value="EGF_CA"/>
    <property type="match status" value="1"/>
</dbReference>
<evidence type="ECO:0000256" key="1">
    <source>
        <dbReference type="ARBA" id="ARBA00001936"/>
    </source>
</evidence>
<dbReference type="Gene3D" id="2.40.10.10">
    <property type="entry name" value="Trypsin-like serine proteases"/>
    <property type="match status" value="1"/>
</dbReference>
<feature type="disulfide bond" evidence="13">
    <location>
        <begin position="50"/>
        <end position="59"/>
    </location>
</feature>
<dbReference type="PROSITE" id="PS00022">
    <property type="entry name" value="EGF_1"/>
    <property type="match status" value="1"/>
</dbReference>
<comment type="cofactor">
    <cofactor evidence="2">
        <name>Mg(2+)</name>
        <dbReference type="ChEBI" id="CHEBI:18420"/>
    </cofactor>
</comment>
<dbReference type="SUPFAM" id="SSF57535">
    <property type="entry name" value="Complement control module/SCR domain"/>
    <property type="match status" value="3"/>
</dbReference>
<evidence type="ECO:0000256" key="9">
    <source>
        <dbReference type="ARBA" id="ARBA00022859"/>
    </source>
</evidence>
<dbReference type="GO" id="GO:0006508">
    <property type="term" value="P:proteolysis"/>
    <property type="evidence" value="ECO:0007669"/>
    <property type="project" value="InterPro"/>
</dbReference>
<organism evidence="20">
    <name type="scientific">Exaiptasia diaphana</name>
    <name type="common">Tropical sea anemone</name>
    <name type="synonym">Aiptasia pulchella</name>
    <dbReference type="NCBI Taxonomy" id="2652724"/>
    <lineage>
        <taxon>Eukaryota</taxon>
        <taxon>Metazoa</taxon>
        <taxon>Cnidaria</taxon>
        <taxon>Anthozoa</taxon>
        <taxon>Hexacorallia</taxon>
        <taxon>Actiniaria</taxon>
        <taxon>Aiptasiidae</taxon>
        <taxon>Exaiptasia</taxon>
    </lineage>
</organism>
<feature type="chain" id="PRO_5008116180" description="C3/C5 convertase" evidence="15">
    <location>
        <begin position="24"/>
        <end position="740"/>
    </location>
</feature>
<dbReference type="SMART" id="SM00181">
    <property type="entry name" value="EGF"/>
    <property type="match status" value="1"/>
</dbReference>
<dbReference type="PROSITE" id="PS50234">
    <property type="entry name" value="VWFA"/>
    <property type="match status" value="1"/>
</dbReference>
<comment type="similarity">
    <text evidence="4">Belongs to the EGF domain peptide family.</text>
</comment>
<feature type="domain" description="Sushi" evidence="19">
    <location>
        <begin position="192"/>
        <end position="249"/>
    </location>
</feature>
<evidence type="ECO:0000259" key="16">
    <source>
        <dbReference type="PROSITE" id="PS50026"/>
    </source>
</evidence>
<dbReference type="InterPro" id="IPR000742">
    <property type="entry name" value="EGF"/>
</dbReference>
<dbReference type="PROSITE" id="PS50240">
    <property type="entry name" value="TRYPSIN_DOM"/>
    <property type="match status" value="1"/>
</dbReference>
<dbReference type="SMART" id="SM00327">
    <property type="entry name" value="VWA"/>
    <property type="match status" value="1"/>
</dbReference>
<feature type="disulfide bond" evidence="14">
    <location>
        <begin position="96"/>
        <end position="123"/>
    </location>
</feature>
<evidence type="ECO:0000259" key="17">
    <source>
        <dbReference type="PROSITE" id="PS50234"/>
    </source>
</evidence>
<dbReference type="CDD" id="cd00033">
    <property type="entry name" value="CCP"/>
    <property type="match status" value="3"/>
</dbReference>
<sequence>MSFLSLVLCLVAVALHSSNPVTGSCSTRRAACFNGGTCVDVKPNGFKCVCKQGFTGQNCKKSVNPTAIKKCPRLTIKNGSVRLIKSPGGLRASFSCDQGYKINGATLKICTRGVWYNRQKLTCRPKKNIQKRCTGFSTRLYRGSVRVKKQTRYLAELVYRCRSGYSLIGDAIRKCNNGQWNSVLKPYCIKAKKCKKLRKPRNGKIFGGTFPGSLVRFFCDNGYEIKGFNQSKCLLKTGKWDNPVPKCEKIDPLRDLRKAANSLRRHFINKYELLTTDSRARAGLSSGAAGLDLVFVFDSSASVGQDNFKKGIEFARTIISEFGVSNSTSGTRVAVVVFSSTAEVIYNLQTKKIVDQKAAINTLKNLKLRGKGTATKLALDTVIKEVVPERRNNSKKALFLITDGESNTGRDPARPAKVLRGVYDFEIYAIGVTLRRVNVGELRDIASEPFRTHVYLLKDFQSLETLKDLITKPKGSNFSDCGIAGDTRLRERSDQGVLAGRQDSEQGAWPWMAAIYVRDKYRCTGVLLAEGWVLAVAHCFENDVNVKGPDVLVVLGEHDRTFIEGSEQYIRVEKIRKHKRYPKAKPDYDLVLLKLQNKAKLSTYVRTICLPRMSDRIVIRPNGVGVIAGWGSAQNANGRPAFKILAQTRANFISRQACQRQVPHAISNKMICAVNRQVTKIDCSGDFGSPIVVHRSHRQDWALAGFAIKGGGCVYKGKTGVFSNLLTSQYIRWIERRVTT</sequence>
<feature type="domain" description="Sushi" evidence="19">
    <location>
        <begin position="69"/>
        <end position="125"/>
    </location>
</feature>
<comment type="caution">
    <text evidence="13">Lacks conserved residue(s) required for the propagation of feature annotation.</text>
</comment>
<feature type="domain" description="Sushi" evidence="19">
    <location>
        <begin position="131"/>
        <end position="190"/>
    </location>
</feature>
<evidence type="ECO:0000259" key="18">
    <source>
        <dbReference type="PROSITE" id="PS50240"/>
    </source>
</evidence>
<dbReference type="InterPro" id="IPR001254">
    <property type="entry name" value="Trypsin_dom"/>
</dbReference>
<feature type="domain" description="VWFA" evidence="17">
    <location>
        <begin position="292"/>
        <end position="470"/>
    </location>
</feature>
<evidence type="ECO:0000256" key="4">
    <source>
        <dbReference type="ARBA" id="ARBA00006373"/>
    </source>
</evidence>
<dbReference type="InterPro" id="IPR001314">
    <property type="entry name" value="Peptidase_S1A"/>
</dbReference>
<dbReference type="GO" id="GO:0005509">
    <property type="term" value="F:calcium ion binding"/>
    <property type="evidence" value="ECO:0007669"/>
    <property type="project" value="InterPro"/>
</dbReference>
<proteinExistence type="evidence at transcript level"/>
<feature type="domain" description="EGF-like" evidence="16">
    <location>
        <begin position="21"/>
        <end position="60"/>
    </location>
</feature>
<feature type="signal peptide" evidence="15">
    <location>
        <begin position="1"/>
        <end position="23"/>
    </location>
</feature>
<dbReference type="InterPro" id="IPR009003">
    <property type="entry name" value="Peptidase_S1_PA"/>
</dbReference>
<evidence type="ECO:0000256" key="7">
    <source>
        <dbReference type="ARBA" id="ARBA00022729"/>
    </source>
</evidence>
<keyword evidence="13" id="KW-0245">EGF-like domain</keyword>
<evidence type="ECO:0000256" key="14">
    <source>
        <dbReference type="PROSITE-ProRule" id="PRU00302"/>
    </source>
</evidence>
<dbReference type="PROSITE" id="PS50923">
    <property type="entry name" value="SUSHI"/>
    <property type="match status" value="3"/>
</dbReference>
<dbReference type="GO" id="GO:0009986">
    <property type="term" value="C:cell surface"/>
    <property type="evidence" value="ECO:0007669"/>
    <property type="project" value="UniProtKB-SubCell"/>
</dbReference>
<dbReference type="Gene3D" id="2.10.25.10">
    <property type="entry name" value="Laminin"/>
    <property type="match status" value="1"/>
</dbReference>
<feature type="disulfide bond" evidence="14">
    <location>
        <begin position="161"/>
        <end position="188"/>
    </location>
</feature>
<dbReference type="CDD" id="cd01450">
    <property type="entry name" value="vWFA_subfamily_ECM"/>
    <property type="match status" value="1"/>
</dbReference>
<evidence type="ECO:0000256" key="8">
    <source>
        <dbReference type="ARBA" id="ARBA00022737"/>
    </source>
</evidence>
<dbReference type="Pfam" id="PF00008">
    <property type="entry name" value="EGF"/>
    <property type="match status" value="1"/>
</dbReference>
<keyword evidence="9" id="KW-0391">Immunity</keyword>
<dbReference type="InterPro" id="IPR035976">
    <property type="entry name" value="Sushi/SCR/CCP_sf"/>
</dbReference>
<dbReference type="CDD" id="cd00190">
    <property type="entry name" value="Tryp_SPc"/>
    <property type="match status" value="1"/>
</dbReference>
<dbReference type="EMBL" id="KU747967">
    <property type="protein sequence ID" value="AND61521.1"/>
    <property type="molecule type" value="mRNA"/>
</dbReference>
<feature type="domain" description="Peptidase S1" evidence="18">
    <location>
        <begin position="497"/>
        <end position="739"/>
    </location>
</feature>
<dbReference type="PRINTS" id="PR00722">
    <property type="entry name" value="CHYMOTRYPSIN"/>
</dbReference>
<dbReference type="Pfam" id="PF00089">
    <property type="entry name" value="Trypsin"/>
    <property type="match status" value="1"/>
</dbReference>
<evidence type="ECO:0000256" key="5">
    <source>
        <dbReference type="ARBA" id="ARBA00022588"/>
    </source>
</evidence>
<dbReference type="PANTHER" id="PTHR46393">
    <property type="entry name" value="SUSHI DOMAIN-CONTAINING PROTEIN"/>
    <property type="match status" value="1"/>
</dbReference>
<accession>A0A182C8W2</accession>
<keyword evidence="8" id="KW-0677">Repeat</keyword>
<dbReference type="SMART" id="SM00179">
    <property type="entry name" value="EGF_CA"/>
    <property type="match status" value="1"/>
</dbReference>
<dbReference type="Gene3D" id="2.10.70.10">
    <property type="entry name" value="Complement Module, domain 1"/>
    <property type="match status" value="3"/>
</dbReference>
<dbReference type="PROSITE" id="PS01186">
    <property type="entry name" value="EGF_2"/>
    <property type="match status" value="1"/>
</dbReference>
<name>A0A182C8W2_EXADI</name>
<evidence type="ECO:0000256" key="2">
    <source>
        <dbReference type="ARBA" id="ARBA00001946"/>
    </source>
</evidence>
<dbReference type="GO" id="GO:0004252">
    <property type="term" value="F:serine-type endopeptidase activity"/>
    <property type="evidence" value="ECO:0007669"/>
    <property type="project" value="InterPro"/>
</dbReference>
<evidence type="ECO:0000256" key="11">
    <source>
        <dbReference type="ARBA" id="ARBA00023180"/>
    </source>
</evidence>
<keyword evidence="5" id="KW-0399">Innate immunity</keyword>
<dbReference type="Gene3D" id="3.40.50.410">
    <property type="entry name" value="von Willebrand factor, type A domain"/>
    <property type="match status" value="1"/>
</dbReference>
<evidence type="ECO:0000256" key="10">
    <source>
        <dbReference type="ARBA" id="ARBA00023157"/>
    </source>
</evidence>
<dbReference type="AlphaFoldDB" id="A0A182C8W2"/>
<keyword evidence="10 13" id="KW-1015">Disulfide bond</keyword>
<dbReference type="SUPFAM" id="SSF57196">
    <property type="entry name" value="EGF/Laminin"/>
    <property type="match status" value="1"/>
</dbReference>
<reference evidence="20" key="1">
    <citation type="journal article" date="2016" name="Front. Microbiol.">
        <title>The Role of Complement in Cnidarian-Dinoflagellate Symbiosis and Immune Challenge in the Sea Anemone Aiptasia pallida.</title>
        <authorList>
            <person name="Poole A.Z."/>
            <person name="Kitchen S.A."/>
            <person name="Weis V.M."/>
        </authorList>
    </citation>
    <scope>NUCLEOTIDE SEQUENCE</scope>
</reference>
<dbReference type="Pfam" id="PF00092">
    <property type="entry name" value="VWA"/>
    <property type="match status" value="1"/>
</dbReference>
<evidence type="ECO:0000256" key="12">
    <source>
        <dbReference type="ARBA" id="ARBA00029636"/>
    </source>
</evidence>
<evidence type="ECO:0000313" key="20">
    <source>
        <dbReference type="EMBL" id="AND61521.1"/>
    </source>
</evidence>
<dbReference type="SUPFAM" id="SSF53300">
    <property type="entry name" value="vWA-like"/>
    <property type="match status" value="1"/>
</dbReference>
<keyword evidence="7 15" id="KW-0732">Signal</keyword>
<evidence type="ECO:0000256" key="13">
    <source>
        <dbReference type="PROSITE-ProRule" id="PRU00076"/>
    </source>
</evidence>
<dbReference type="FunFam" id="2.40.10.10:FF:000005">
    <property type="entry name" value="Serine protease 37"/>
    <property type="match status" value="1"/>
</dbReference>
<protein>
    <recommendedName>
        <fullName evidence="12">C3/C5 convertase</fullName>
    </recommendedName>
</protein>
<evidence type="ECO:0000256" key="15">
    <source>
        <dbReference type="SAM" id="SignalP"/>
    </source>
</evidence>
<dbReference type="InterPro" id="IPR036465">
    <property type="entry name" value="vWFA_dom_sf"/>
</dbReference>
<dbReference type="InterPro" id="IPR043504">
    <property type="entry name" value="Peptidase_S1_PA_chymotrypsin"/>
</dbReference>